<organism evidence="1 2">
    <name type="scientific">Halomicrobium mukohataei (strain ATCC 700874 / DSM 12286 / JCM 9738 / NCIMB 13541)</name>
    <name type="common">Haloarcula mukohataei</name>
    <dbReference type="NCBI Taxonomy" id="485914"/>
    <lineage>
        <taxon>Archaea</taxon>
        <taxon>Methanobacteriati</taxon>
        <taxon>Methanobacteriota</taxon>
        <taxon>Stenosarchaea group</taxon>
        <taxon>Halobacteria</taxon>
        <taxon>Halobacteriales</taxon>
        <taxon>Haloarculaceae</taxon>
        <taxon>Halomicrobium</taxon>
    </lineage>
</organism>
<reference evidence="1 2" key="1">
    <citation type="journal article" date="2009" name="Stand. Genomic Sci.">
        <title>Complete genome sequence of Halomicrobium mukohataei type strain (arg-2).</title>
        <authorList>
            <person name="Tindall B.J."/>
            <person name="Schneider S."/>
            <person name="Lapidus A."/>
            <person name="Copeland A."/>
            <person name="Glavina Del Rio T."/>
            <person name="Nolan M."/>
            <person name="Lucas S."/>
            <person name="Chen F."/>
            <person name="Tice H."/>
            <person name="Cheng J.F."/>
            <person name="Saunders E."/>
            <person name="Bruce D."/>
            <person name="Goodwin L."/>
            <person name="Pitluck S."/>
            <person name="Mikhailova N."/>
            <person name="Pati A."/>
            <person name="Ivanova N."/>
            <person name="Mavrommatis K."/>
            <person name="Chen A."/>
            <person name="Palaniappan K."/>
            <person name="Chain P."/>
            <person name="Land M."/>
            <person name="Hauser L."/>
            <person name="Chang Y.J."/>
            <person name="Jeffries C.D."/>
            <person name="Brettin T."/>
            <person name="Han C."/>
            <person name="Rohde M."/>
            <person name="Goker M."/>
            <person name="Bristow J."/>
            <person name="Eisen J.A."/>
            <person name="Markowitz V."/>
            <person name="Hugenholtz P."/>
            <person name="Klenk H.P."/>
            <person name="Kyrpides N.C."/>
            <person name="Detter J.C."/>
        </authorList>
    </citation>
    <scope>NUCLEOTIDE SEQUENCE [LARGE SCALE GENOMIC DNA]</scope>
    <source>
        <strain evidence="2">ATCC 700874 / DSM 12286 / JCM 9738 / NCIMB 13541</strain>
    </source>
</reference>
<dbReference type="AlphaFoldDB" id="C7NVW6"/>
<dbReference type="GeneID" id="42179879"/>
<keyword evidence="2" id="KW-1185">Reference proteome</keyword>
<evidence type="ECO:0008006" key="3">
    <source>
        <dbReference type="Google" id="ProtNLM"/>
    </source>
</evidence>
<dbReference type="eggNOG" id="arCOG08931">
    <property type="taxonomic scope" value="Archaea"/>
</dbReference>
<dbReference type="KEGG" id="hmu:Hmuk_1982"/>
<proteinExistence type="predicted"/>
<dbReference type="RefSeq" id="WP_015762937.1">
    <property type="nucleotide sequence ID" value="NC_013202.1"/>
</dbReference>
<dbReference type="STRING" id="485914.Hmuk_1982"/>
<sequence>MPRDFMAEDRGKDVLTADGNMVGTIEDIKGSNAHVKPESSLNQSIRSKLGWTSDSEDVYELNHSEVSQISDDEVHIKRNP</sequence>
<protein>
    <recommendedName>
        <fullName evidence="3">PRC-barrel domain containing protein</fullName>
    </recommendedName>
</protein>
<dbReference type="GeneID" id="8411511"/>
<gene>
    <name evidence="1" type="ordered locus">Hmuk_1982</name>
</gene>
<evidence type="ECO:0000313" key="1">
    <source>
        <dbReference type="EMBL" id="ACV48095.1"/>
    </source>
</evidence>
<evidence type="ECO:0000313" key="2">
    <source>
        <dbReference type="Proteomes" id="UP000001746"/>
    </source>
</evidence>
<accession>C7NVW6</accession>
<dbReference type="EMBL" id="CP001688">
    <property type="protein sequence ID" value="ACV48095.1"/>
    <property type="molecule type" value="Genomic_DNA"/>
</dbReference>
<name>C7NVW6_HALMD</name>
<dbReference type="Proteomes" id="UP000001746">
    <property type="component" value="Chromosome"/>
</dbReference>
<dbReference type="HOGENOM" id="CLU_172269_2_0_2"/>